<evidence type="ECO:0000256" key="7">
    <source>
        <dbReference type="ARBA" id="ARBA00022723"/>
    </source>
</evidence>
<dbReference type="PANTHER" id="PTHR43668">
    <property type="entry name" value="ALLANTOINASE"/>
    <property type="match status" value="1"/>
</dbReference>
<dbReference type="InterPro" id="IPR050138">
    <property type="entry name" value="DHOase/Allantoinase_Hydrolase"/>
</dbReference>
<gene>
    <name evidence="11" type="ORF">DASB73_023180</name>
</gene>
<dbReference type="GO" id="GO:0000256">
    <property type="term" value="P:allantoin catabolic process"/>
    <property type="evidence" value="ECO:0007669"/>
    <property type="project" value="InterPro"/>
</dbReference>
<keyword evidence="12" id="KW-1185">Reference proteome</keyword>
<name>A0AAV5RJ08_STABA</name>
<dbReference type="Proteomes" id="UP001362899">
    <property type="component" value="Unassembled WGS sequence"/>
</dbReference>
<dbReference type="GO" id="GO:0004038">
    <property type="term" value="F:allantoinase activity"/>
    <property type="evidence" value="ECO:0007669"/>
    <property type="project" value="UniProtKB-EC"/>
</dbReference>
<dbReference type="PANTHER" id="PTHR43668:SF2">
    <property type="entry name" value="ALLANTOINASE"/>
    <property type="match status" value="1"/>
</dbReference>
<dbReference type="InterPro" id="IPR006680">
    <property type="entry name" value="Amidohydro-rel"/>
</dbReference>
<evidence type="ECO:0000256" key="1">
    <source>
        <dbReference type="ARBA" id="ARBA00001756"/>
    </source>
</evidence>
<comment type="subunit">
    <text evidence="5">Homotetramer.</text>
</comment>
<dbReference type="SUPFAM" id="SSF51338">
    <property type="entry name" value="Composite domain of metallo-dependent hydrolases"/>
    <property type="match status" value="1"/>
</dbReference>
<organism evidence="11 12">
    <name type="scientific">Starmerella bacillaris</name>
    <name type="common">Yeast</name>
    <name type="synonym">Candida zemplinina</name>
    <dbReference type="NCBI Taxonomy" id="1247836"/>
    <lineage>
        <taxon>Eukaryota</taxon>
        <taxon>Fungi</taxon>
        <taxon>Dikarya</taxon>
        <taxon>Ascomycota</taxon>
        <taxon>Saccharomycotina</taxon>
        <taxon>Dipodascomycetes</taxon>
        <taxon>Dipodascales</taxon>
        <taxon>Trichomonascaceae</taxon>
        <taxon>Starmerella</taxon>
    </lineage>
</organism>
<dbReference type="GO" id="GO:0005737">
    <property type="term" value="C:cytoplasm"/>
    <property type="evidence" value="ECO:0007669"/>
    <property type="project" value="TreeGrafter"/>
</dbReference>
<comment type="pathway">
    <text evidence="3">Nitrogen metabolism; (S)-allantoin degradation; allantoate from (S)-allantoin: step 1/1.</text>
</comment>
<evidence type="ECO:0000256" key="9">
    <source>
        <dbReference type="ARBA" id="ARBA00022833"/>
    </source>
</evidence>
<evidence type="ECO:0000256" key="3">
    <source>
        <dbReference type="ARBA" id="ARBA00004968"/>
    </source>
</evidence>
<evidence type="ECO:0000256" key="8">
    <source>
        <dbReference type="ARBA" id="ARBA00022801"/>
    </source>
</evidence>
<comment type="cofactor">
    <cofactor evidence="2">
        <name>Zn(2+)</name>
        <dbReference type="ChEBI" id="CHEBI:29105"/>
    </cofactor>
</comment>
<evidence type="ECO:0000259" key="10">
    <source>
        <dbReference type="Pfam" id="PF01979"/>
    </source>
</evidence>
<dbReference type="GO" id="GO:0008270">
    <property type="term" value="F:zinc ion binding"/>
    <property type="evidence" value="ECO:0007669"/>
    <property type="project" value="InterPro"/>
</dbReference>
<comment type="caution">
    <text evidence="11">The sequence shown here is derived from an EMBL/GenBank/DDBJ whole genome shotgun (WGS) entry which is preliminary data.</text>
</comment>
<dbReference type="AlphaFoldDB" id="A0AAV5RJ08"/>
<evidence type="ECO:0000313" key="12">
    <source>
        <dbReference type="Proteomes" id="UP001362899"/>
    </source>
</evidence>
<dbReference type="NCBIfam" id="TIGR03178">
    <property type="entry name" value="allantoinase"/>
    <property type="match status" value="1"/>
</dbReference>
<dbReference type="Pfam" id="PF01979">
    <property type="entry name" value="Amidohydro_1"/>
    <property type="match status" value="1"/>
</dbReference>
<dbReference type="InterPro" id="IPR032466">
    <property type="entry name" value="Metal_Hydrolase"/>
</dbReference>
<evidence type="ECO:0000256" key="5">
    <source>
        <dbReference type="ARBA" id="ARBA00011881"/>
    </source>
</evidence>
<dbReference type="GO" id="GO:0006145">
    <property type="term" value="P:purine nucleobase catabolic process"/>
    <property type="evidence" value="ECO:0007669"/>
    <property type="project" value="TreeGrafter"/>
</dbReference>
<accession>A0AAV5RJ08</accession>
<sequence>MSISSNRVLIDGVLKPATIYVEDGKIAKITTLIDPDSKSYGDLCIIPGLVDAHVHLNEPGRTEWEGFETGTKAAASGGVTTVIDMPLNAIPPTTTVPNFELKLKAAENQCWVDVGFWGGLVPDNIDDLVPLLDRGVRGFKGFLIESGVDEFPMVTPEDMLKAAEALKDTPAVLMFHAEMDCGSCSNPSGSKDPRTYSTFLDSRPDKWEIDAVQSVCDVGREYKNSPLKFHVVHLGSGQAVPVVEKAQKEDVKITAETCFHYLTLSSEKVPDGNTLYKCCPPIRNTDNQRSLWEAIKKNVITTVVSDHSPCTPNLKQLDIGDFNKAWGGITSLGLGLTLLTTFSDLSLPRISELTSLNTANQAGLKHKGKIAVGYDADFCIFDPDFVWTINQANTEFKNKFTPYNNLQVKGKVVQTILRGNTVYENSHVSETPLGQLITTKREF</sequence>
<comment type="catalytic activity">
    <reaction evidence="1">
        <text>(S)-allantoin + H2O = allantoate + H(+)</text>
        <dbReference type="Rhea" id="RHEA:17029"/>
        <dbReference type="ChEBI" id="CHEBI:15377"/>
        <dbReference type="ChEBI" id="CHEBI:15378"/>
        <dbReference type="ChEBI" id="CHEBI:15678"/>
        <dbReference type="ChEBI" id="CHEBI:17536"/>
        <dbReference type="EC" id="3.5.2.5"/>
    </reaction>
</comment>
<evidence type="ECO:0000313" key="11">
    <source>
        <dbReference type="EMBL" id="GMM51360.1"/>
    </source>
</evidence>
<dbReference type="EMBL" id="BTGC01000005">
    <property type="protein sequence ID" value="GMM51360.1"/>
    <property type="molecule type" value="Genomic_DNA"/>
</dbReference>
<dbReference type="EC" id="3.5.2.5" evidence="6"/>
<protein>
    <recommendedName>
        <fullName evidence="6">allantoinase</fullName>
        <ecNumber evidence="6">3.5.2.5</ecNumber>
    </recommendedName>
</protein>
<keyword evidence="8" id="KW-0378">Hydrolase</keyword>
<dbReference type="PROSITE" id="PS00482">
    <property type="entry name" value="DIHYDROOROTASE_1"/>
    <property type="match status" value="1"/>
</dbReference>
<reference evidence="11 12" key="1">
    <citation type="journal article" date="2023" name="Elife">
        <title>Identification of key yeast species and microbe-microbe interactions impacting larval growth of Drosophila in the wild.</title>
        <authorList>
            <person name="Mure A."/>
            <person name="Sugiura Y."/>
            <person name="Maeda R."/>
            <person name="Honda K."/>
            <person name="Sakurai N."/>
            <person name="Takahashi Y."/>
            <person name="Watada M."/>
            <person name="Katoh T."/>
            <person name="Gotoh A."/>
            <person name="Gotoh Y."/>
            <person name="Taniguchi I."/>
            <person name="Nakamura K."/>
            <person name="Hayashi T."/>
            <person name="Katayama T."/>
            <person name="Uemura T."/>
            <person name="Hattori Y."/>
        </authorList>
    </citation>
    <scope>NUCLEOTIDE SEQUENCE [LARGE SCALE GENOMIC DNA]</scope>
    <source>
        <strain evidence="11 12">SB-73</strain>
    </source>
</reference>
<dbReference type="InterPro" id="IPR002195">
    <property type="entry name" value="Dihydroorotase_CS"/>
</dbReference>
<evidence type="ECO:0000256" key="6">
    <source>
        <dbReference type="ARBA" id="ARBA00012863"/>
    </source>
</evidence>
<evidence type="ECO:0000256" key="4">
    <source>
        <dbReference type="ARBA" id="ARBA00010368"/>
    </source>
</evidence>
<comment type="similarity">
    <text evidence="4">Belongs to the metallo-dependent hydrolases superfamily. Allantoinase family.</text>
</comment>
<dbReference type="FunFam" id="3.20.20.140:FF:000032">
    <property type="entry name" value="Allantoinase Dal1"/>
    <property type="match status" value="1"/>
</dbReference>
<dbReference type="SUPFAM" id="SSF51556">
    <property type="entry name" value="Metallo-dependent hydrolases"/>
    <property type="match status" value="1"/>
</dbReference>
<proteinExistence type="inferred from homology"/>
<keyword evidence="9" id="KW-0862">Zinc</keyword>
<dbReference type="InterPro" id="IPR011059">
    <property type="entry name" value="Metal-dep_hydrolase_composite"/>
</dbReference>
<keyword evidence="7" id="KW-0479">Metal-binding</keyword>
<dbReference type="Gene3D" id="3.20.20.140">
    <property type="entry name" value="Metal-dependent hydrolases"/>
    <property type="match status" value="1"/>
</dbReference>
<feature type="domain" description="Amidohydrolase-related" evidence="10">
    <location>
        <begin position="45"/>
        <end position="422"/>
    </location>
</feature>
<evidence type="ECO:0000256" key="2">
    <source>
        <dbReference type="ARBA" id="ARBA00001947"/>
    </source>
</evidence>
<dbReference type="InterPro" id="IPR017593">
    <property type="entry name" value="Allantoinase"/>
</dbReference>
<dbReference type="GO" id="GO:0050897">
    <property type="term" value="F:cobalt ion binding"/>
    <property type="evidence" value="ECO:0007669"/>
    <property type="project" value="InterPro"/>
</dbReference>